<accession>A0A8J3B1V3</accession>
<dbReference type="Proteomes" id="UP000627205">
    <property type="component" value="Unassembled WGS sequence"/>
</dbReference>
<name>A0A8J3B1V3_9BURK</name>
<dbReference type="InterPro" id="IPR000182">
    <property type="entry name" value="GNAT_dom"/>
</dbReference>
<proteinExistence type="predicted"/>
<dbReference type="PROSITE" id="PS51186">
    <property type="entry name" value="GNAT"/>
    <property type="match status" value="1"/>
</dbReference>
<dbReference type="EMBL" id="BMDP01000003">
    <property type="protein sequence ID" value="GGI55062.1"/>
    <property type="molecule type" value="Genomic_DNA"/>
</dbReference>
<keyword evidence="3" id="KW-1185">Reference proteome</keyword>
<evidence type="ECO:0000259" key="1">
    <source>
        <dbReference type="PROSITE" id="PS51186"/>
    </source>
</evidence>
<comment type="caution">
    <text evidence="2">The sequence shown here is derived from an EMBL/GenBank/DDBJ whole genome shotgun (WGS) entry which is preliminary data.</text>
</comment>
<sequence length="156" mass="17559">MTIDWQWARFDALDGATVHAMFAVRQQVFVLEQRCLYPDIDGRDPQARHLLGWRTQEGARELVAYLRCFMPVTTGSQTLHEEAVIGRVLTTANVRGQGVGRQLMAEGLRRIAGEFPDARIRLSAQAHLQAFYAGFGFAGISEVYLEDGIPHIDMLR</sequence>
<gene>
    <name evidence="2" type="ORF">GCM10011430_22360</name>
</gene>
<feature type="domain" description="N-acetyltransferase" evidence="1">
    <location>
        <begin position="8"/>
        <end position="156"/>
    </location>
</feature>
<evidence type="ECO:0000313" key="3">
    <source>
        <dbReference type="Proteomes" id="UP000627205"/>
    </source>
</evidence>
<dbReference type="Pfam" id="PF13673">
    <property type="entry name" value="Acetyltransf_10"/>
    <property type="match status" value="1"/>
</dbReference>
<dbReference type="InterPro" id="IPR016181">
    <property type="entry name" value="Acyl_CoA_acyltransferase"/>
</dbReference>
<reference evidence="2" key="1">
    <citation type="journal article" date="2014" name="Int. J. Syst. Evol. Microbiol.">
        <title>Complete genome sequence of Corynebacterium casei LMG S-19264T (=DSM 44701T), isolated from a smear-ripened cheese.</title>
        <authorList>
            <consortium name="US DOE Joint Genome Institute (JGI-PGF)"/>
            <person name="Walter F."/>
            <person name="Albersmeier A."/>
            <person name="Kalinowski J."/>
            <person name="Ruckert C."/>
        </authorList>
    </citation>
    <scope>NUCLEOTIDE SEQUENCE</scope>
    <source>
        <strain evidence="2">CCM 7664</strain>
    </source>
</reference>
<dbReference type="Gene3D" id="3.40.630.30">
    <property type="match status" value="1"/>
</dbReference>
<dbReference type="SUPFAM" id="SSF55729">
    <property type="entry name" value="Acyl-CoA N-acyltransferases (Nat)"/>
    <property type="match status" value="1"/>
</dbReference>
<organism evidence="2 3">
    <name type="scientific">Oxalicibacterium solurbis</name>
    <dbReference type="NCBI Taxonomy" id="69280"/>
    <lineage>
        <taxon>Bacteria</taxon>
        <taxon>Pseudomonadati</taxon>
        <taxon>Pseudomonadota</taxon>
        <taxon>Betaproteobacteria</taxon>
        <taxon>Burkholderiales</taxon>
        <taxon>Oxalobacteraceae</taxon>
        <taxon>Oxalicibacterium</taxon>
    </lineage>
</organism>
<dbReference type="GO" id="GO:0016747">
    <property type="term" value="F:acyltransferase activity, transferring groups other than amino-acyl groups"/>
    <property type="evidence" value="ECO:0007669"/>
    <property type="project" value="InterPro"/>
</dbReference>
<reference evidence="2" key="2">
    <citation type="submission" date="2020-09" db="EMBL/GenBank/DDBJ databases">
        <authorList>
            <person name="Sun Q."/>
            <person name="Sedlacek I."/>
        </authorList>
    </citation>
    <scope>NUCLEOTIDE SEQUENCE</scope>
    <source>
        <strain evidence="2">CCM 7664</strain>
    </source>
</reference>
<evidence type="ECO:0000313" key="2">
    <source>
        <dbReference type="EMBL" id="GGI55062.1"/>
    </source>
</evidence>
<protein>
    <submittedName>
        <fullName evidence="2">ElaA protein</fullName>
    </submittedName>
</protein>
<dbReference type="AlphaFoldDB" id="A0A8J3B1V3"/>
<dbReference type="RefSeq" id="WP_188421754.1">
    <property type="nucleotide sequence ID" value="NZ_BMDP01000003.1"/>
</dbReference>